<keyword evidence="2" id="KW-0813">Transport</keyword>
<dbReference type="GO" id="GO:0005886">
    <property type="term" value="C:plasma membrane"/>
    <property type="evidence" value="ECO:0007669"/>
    <property type="project" value="UniProtKB-SubCell"/>
</dbReference>
<evidence type="ECO:0000256" key="6">
    <source>
        <dbReference type="ARBA" id="ARBA00023136"/>
    </source>
</evidence>
<evidence type="ECO:0000313" key="11">
    <source>
        <dbReference type="Proteomes" id="UP000248706"/>
    </source>
</evidence>
<evidence type="ECO:0000256" key="8">
    <source>
        <dbReference type="SAM" id="Phobius"/>
    </source>
</evidence>
<feature type="transmembrane region" description="Helical" evidence="8">
    <location>
        <begin position="258"/>
        <end position="280"/>
    </location>
</feature>
<keyword evidence="5 8" id="KW-1133">Transmembrane helix</keyword>
<dbReference type="SUPFAM" id="SSF103473">
    <property type="entry name" value="MFS general substrate transporter"/>
    <property type="match status" value="1"/>
</dbReference>
<feature type="transmembrane region" description="Helical" evidence="8">
    <location>
        <begin position="46"/>
        <end position="65"/>
    </location>
</feature>
<keyword evidence="4 8" id="KW-0812">Transmembrane</keyword>
<evidence type="ECO:0000256" key="1">
    <source>
        <dbReference type="ARBA" id="ARBA00004651"/>
    </source>
</evidence>
<dbReference type="InterPro" id="IPR036259">
    <property type="entry name" value="MFS_trans_sf"/>
</dbReference>
<reference evidence="10 11" key="1">
    <citation type="submission" date="2016-08" db="EMBL/GenBank/DDBJ databases">
        <title>Analysis of Carbohydrate Active Enzymes in Thermogemmatispora T81 Reveals Carbohydrate Degradation Ability.</title>
        <authorList>
            <person name="Tomazini A."/>
            <person name="Lal S."/>
            <person name="Stott M."/>
            <person name="Henrissat B."/>
            <person name="Polikarpov I."/>
            <person name="Sparling R."/>
            <person name="Levin D.B."/>
        </authorList>
    </citation>
    <scope>NUCLEOTIDE SEQUENCE [LARGE SCALE GENOMIC DNA]</scope>
    <source>
        <strain evidence="10 11">T81</strain>
    </source>
</reference>
<protein>
    <submittedName>
        <fullName evidence="10">MFS transporter</fullName>
    </submittedName>
</protein>
<dbReference type="Proteomes" id="UP000248706">
    <property type="component" value="Unassembled WGS sequence"/>
</dbReference>
<evidence type="ECO:0000313" key="10">
    <source>
        <dbReference type="EMBL" id="RAQ98454.1"/>
    </source>
</evidence>
<accession>A0A328VT38</accession>
<proteinExistence type="predicted"/>
<feature type="transmembrane region" description="Helical" evidence="8">
    <location>
        <begin position="386"/>
        <end position="407"/>
    </location>
</feature>
<sequence>MGLRANWPQFTLLVIINAFVGSLVGIERTILPLLAAHDFGLASKTAILSFLISFGLVKALANLLAGHLGDRYGRKRILVAGWLVGLLVPPLIIIAPNWGWVVFANVLLGINQGLCWSTTVIMKIDLVGPRRRGLAMGLNEAAGYLAVSGAALAAGYLAATYALRPQPFLLGTLLALCGLLLSLFGARESQGHARQEARELQQRAAEETEPGQAQAQPALSFWQIVAHVSWRDRTLLAISQAGLVNNLNDGLSWGLFPLYFAAAGLDAAHIGWLVAAYPAVWGAGQLLTGAFSDHLGRKGMISAGMWVQAIGLALMLLTRGFWPWLLGAILLGSGTALVYPTLLAAVSDVTPPDWRASAVGVYRLWRDSGYAVGGLLAGLLADLLSIPWAIGLVALLTFLSGVLAALLMRETLPRPQSAPVAPAPPLSSHNAASSPP</sequence>
<feature type="transmembrane region" description="Helical" evidence="8">
    <location>
        <begin position="324"/>
        <end position="346"/>
    </location>
</feature>
<dbReference type="PANTHER" id="PTHR23517:SF3">
    <property type="entry name" value="INTEGRAL MEMBRANE TRANSPORT PROTEIN"/>
    <property type="match status" value="1"/>
</dbReference>
<feature type="domain" description="Major facilitator superfamily (MFS) profile" evidence="9">
    <location>
        <begin position="10"/>
        <end position="412"/>
    </location>
</feature>
<dbReference type="Pfam" id="PF07690">
    <property type="entry name" value="MFS_1"/>
    <property type="match status" value="2"/>
</dbReference>
<dbReference type="Gene3D" id="1.20.1250.20">
    <property type="entry name" value="MFS general substrate transporter like domains"/>
    <property type="match status" value="2"/>
</dbReference>
<dbReference type="PROSITE" id="PS00216">
    <property type="entry name" value="SUGAR_TRANSPORT_1"/>
    <property type="match status" value="1"/>
</dbReference>
<dbReference type="PANTHER" id="PTHR23517">
    <property type="entry name" value="RESISTANCE PROTEIN MDTM, PUTATIVE-RELATED-RELATED"/>
    <property type="match status" value="1"/>
</dbReference>
<dbReference type="InterPro" id="IPR050171">
    <property type="entry name" value="MFS_Transporters"/>
</dbReference>
<keyword evidence="6 8" id="KW-0472">Membrane</keyword>
<dbReference type="PROSITE" id="PS50850">
    <property type="entry name" value="MFS"/>
    <property type="match status" value="1"/>
</dbReference>
<feature type="transmembrane region" description="Helical" evidence="8">
    <location>
        <begin position="300"/>
        <end position="317"/>
    </location>
</feature>
<evidence type="ECO:0000256" key="4">
    <source>
        <dbReference type="ARBA" id="ARBA00022692"/>
    </source>
</evidence>
<feature type="transmembrane region" description="Helical" evidence="8">
    <location>
        <begin position="168"/>
        <end position="186"/>
    </location>
</feature>
<dbReference type="InterPro" id="IPR020846">
    <property type="entry name" value="MFS_dom"/>
</dbReference>
<name>A0A328VT38_9CHLR</name>
<comment type="subcellular location">
    <subcellularLocation>
        <location evidence="1">Cell membrane</location>
        <topology evidence="1">Multi-pass membrane protein</topology>
    </subcellularLocation>
</comment>
<feature type="transmembrane region" description="Helical" evidence="8">
    <location>
        <begin position="77"/>
        <end position="94"/>
    </location>
</feature>
<evidence type="ECO:0000256" key="3">
    <source>
        <dbReference type="ARBA" id="ARBA00022475"/>
    </source>
</evidence>
<comment type="caution">
    <text evidence="10">The sequence shown here is derived from an EMBL/GenBank/DDBJ whole genome shotgun (WGS) entry which is preliminary data.</text>
</comment>
<dbReference type="InterPro" id="IPR005829">
    <property type="entry name" value="Sugar_transporter_CS"/>
</dbReference>
<dbReference type="EMBL" id="MCIF01000002">
    <property type="protein sequence ID" value="RAQ98454.1"/>
    <property type="molecule type" value="Genomic_DNA"/>
</dbReference>
<feature type="transmembrane region" description="Helical" evidence="8">
    <location>
        <begin position="100"/>
        <end position="121"/>
    </location>
</feature>
<dbReference type="AlphaFoldDB" id="A0A328VT38"/>
<evidence type="ECO:0000256" key="7">
    <source>
        <dbReference type="SAM" id="MobiDB-lite"/>
    </source>
</evidence>
<gene>
    <name evidence="10" type="ORF">A4R35_23130</name>
</gene>
<dbReference type="OrthoDB" id="9810492at2"/>
<feature type="transmembrane region" description="Helical" evidence="8">
    <location>
        <begin position="142"/>
        <end position="162"/>
    </location>
</feature>
<dbReference type="GO" id="GO:0022857">
    <property type="term" value="F:transmembrane transporter activity"/>
    <property type="evidence" value="ECO:0007669"/>
    <property type="project" value="InterPro"/>
</dbReference>
<dbReference type="InterPro" id="IPR011701">
    <property type="entry name" value="MFS"/>
</dbReference>
<organism evidence="10 11">
    <name type="scientific">Thermogemmatispora tikiterensis</name>
    <dbReference type="NCBI Taxonomy" id="1825093"/>
    <lineage>
        <taxon>Bacteria</taxon>
        <taxon>Bacillati</taxon>
        <taxon>Chloroflexota</taxon>
        <taxon>Ktedonobacteria</taxon>
        <taxon>Thermogemmatisporales</taxon>
        <taxon>Thermogemmatisporaceae</taxon>
        <taxon>Thermogemmatispora</taxon>
    </lineage>
</organism>
<evidence type="ECO:0000256" key="5">
    <source>
        <dbReference type="ARBA" id="ARBA00022989"/>
    </source>
</evidence>
<feature type="transmembrane region" description="Helical" evidence="8">
    <location>
        <begin position="7"/>
        <end position="26"/>
    </location>
</feature>
<feature type="region of interest" description="Disordered" evidence="7">
    <location>
        <begin position="417"/>
        <end position="436"/>
    </location>
</feature>
<keyword evidence="11" id="KW-1185">Reference proteome</keyword>
<evidence type="ECO:0000259" key="9">
    <source>
        <dbReference type="PROSITE" id="PS50850"/>
    </source>
</evidence>
<keyword evidence="3" id="KW-1003">Cell membrane</keyword>
<evidence type="ECO:0000256" key="2">
    <source>
        <dbReference type="ARBA" id="ARBA00022448"/>
    </source>
</evidence>